<keyword evidence="1" id="KW-1133">Transmembrane helix</keyword>
<evidence type="ECO:0000313" key="3">
    <source>
        <dbReference type="Proteomes" id="UP000807025"/>
    </source>
</evidence>
<evidence type="ECO:0000256" key="1">
    <source>
        <dbReference type="SAM" id="Phobius"/>
    </source>
</evidence>
<proteinExistence type="predicted"/>
<protein>
    <submittedName>
        <fullName evidence="2">Uncharacterized protein</fullName>
    </submittedName>
</protein>
<keyword evidence="1" id="KW-0472">Membrane</keyword>
<keyword evidence="1" id="KW-0812">Transmembrane</keyword>
<gene>
    <name evidence="2" type="ORF">BDN71DRAFT_1432923</name>
</gene>
<dbReference type="EMBL" id="MU154594">
    <property type="protein sequence ID" value="KAF9492881.1"/>
    <property type="molecule type" value="Genomic_DNA"/>
</dbReference>
<evidence type="ECO:0000313" key="2">
    <source>
        <dbReference type="EMBL" id="KAF9492881.1"/>
    </source>
</evidence>
<keyword evidence="3" id="KW-1185">Reference proteome</keyword>
<dbReference type="Proteomes" id="UP000807025">
    <property type="component" value="Unassembled WGS sequence"/>
</dbReference>
<dbReference type="OrthoDB" id="3202607at2759"/>
<name>A0A9P5ZSH5_PLEER</name>
<organism evidence="2 3">
    <name type="scientific">Pleurotus eryngii</name>
    <name type="common">Boletus of the steppes</name>
    <dbReference type="NCBI Taxonomy" id="5323"/>
    <lineage>
        <taxon>Eukaryota</taxon>
        <taxon>Fungi</taxon>
        <taxon>Dikarya</taxon>
        <taxon>Basidiomycota</taxon>
        <taxon>Agaricomycotina</taxon>
        <taxon>Agaricomycetes</taxon>
        <taxon>Agaricomycetidae</taxon>
        <taxon>Agaricales</taxon>
        <taxon>Pleurotineae</taxon>
        <taxon>Pleurotaceae</taxon>
        <taxon>Pleurotus</taxon>
    </lineage>
</organism>
<reference evidence="2" key="1">
    <citation type="submission" date="2020-11" db="EMBL/GenBank/DDBJ databases">
        <authorList>
            <consortium name="DOE Joint Genome Institute"/>
            <person name="Ahrendt S."/>
            <person name="Riley R."/>
            <person name="Andreopoulos W."/>
            <person name="Labutti K."/>
            <person name="Pangilinan J."/>
            <person name="Ruiz-Duenas F.J."/>
            <person name="Barrasa J.M."/>
            <person name="Sanchez-Garcia M."/>
            <person name="Camarero S."/>
            <person name="Miyauchi S."/>
            <person name="Serrano A."/>
            <person name="Linde D."/>
            <person name="Babiker R."/>
            <person name="Drula E."/>
            <person name="Ayuso-Fernandez I."/>
            <person name="Pacheco R."/>
            <person name="Padilla G."/>
            <person name="Ferreira P."/>
            <person name="Barriuso J."/>
            <person name="Kellner H."/>
            <person name="Castanera R."/>
            <person name="Alfaro M."/>
            <person name="Ramirez L."/>
            <person name="Pisabarro A.G."/>
            <person name="Kuo A."/>
            <person name="Tritt A."/>
            <person name="Lipzen A."/>
            <person name="He G."/>
            <person name="Yan M."/>
            <person name="Ng V."/>
            <person name="Cullen D."/>
            <person name="Martin F."/>
            <person name="Rosso M.-N."/>
            <person name="Henrissat B."/>
            <person name="Hibbett D."/>
            <person name="Martinez A.T."/>
            <person name="Grigoriev I.V."/>
        </authorList>
    </citation>
    <scope>NUCLEOTIDE SEQUENCE</scope>
    <source>
        <strain evidence="2">ATCC 90797</strain>
    </source>
</reference>
<dbReference type="AlphaFoldDB" id="A0A9P5ZSH5"/>
<feature type="transmembrane region" description="Helical" evidence="1">
    <location>
        <begin position="49"/>
        <end position="71"/>
    </location>
</feature>
<comment type="caution">
    <text evidence="2">The sequence shown here is derived from an EMBL/GenBank/DDBJ whole genome shotgun (WGS) entry which is preliminary data.</text>
</comment>
<accession>A0A9P5ZSH5</accession>
<sequence>MGRGHGGCDDHYQECSAAMCYHRDLLWGWLKDIQNVLKDLIKNKGIQHLAWFAAIIWFPLGATILIQSALMRHSNTLVHDRKTRYSVTQYSAGRLFYWIENGLVSDKQCNVEAKCNPALKVKHDVVHATC</sequence>